<evidence type="ECO:0000256" key="6">
    <source>
        <dbReference type="ARBA" id="ARBA00022519"/>
    </source>
</evidence>
<keyword evidence="4 12" id="KW-0813">Transport</keyword>
<dbReference type="NCBIfam" id="TIGR02797">
    <property type="entry name" value="exbB"/>
    <property type="match status" value="1"/>
</dbReference>
<evidence type="ECO:0000256" key="7">
    <source>
        <dbReference type="ARBA" id="ARBA00022692"/>
    </source>
</evidence>
<reference evidence="16 17" key="5">
    <citation type="journal article" date="2010" name="Appl. Environ. Microbiol.">
        <title>phrR-like gene praR of Azorhizobium caulinodans ORS571 is essential for symbiosis with Sesbania rostrata and is involved in expression of reb genes.</title>
        <authorList>
            <person name="Akiba N."/>
            <person name="Aono T."/>
            <person name="Toyazaki H."/>
            <person name="Sato S."/>
            <person name="Oyaizu H."/>
        </authorList>
    </citation>
    <scope>NUCLEOTIDE SEQUENCE [LARGE SCALE GENOMIC DNA]</scope>
    <source>
        <strain evidence="17">ATCC 43989 / DSM 5975 / JCM 20966 / LMG 6465 / NBRC 14845 / NCIMB 13405 / ORS 571</strain>
    </source>
</reference>
<evidence type="ECO:0000259" key="15">
    <source>
        <dbReference type="Pfam" id="PF01618"/>
    </source>
</evidence>
<sequence length="394" mass="39623">MRSGIASQPMSFERSIAGGVMTIRGGSSKPVARVRGAMAAVAALSVALTLSCGARAEDKLRLAQTTAPVAAAPAVTPTAPKPAPVAPSPYGVQPSAPPAPVGAPPPPSAALAPATAQLPPATAPATPPAPTAPAGAAPASAAAPALPAPPAPAAEAAPRPAALLPHDLSPWGMFMAADIVVKVVMSGLALASVITWTIWLVKVLELTTANRQVRRALHTLRESSNLLGSARALPPRGGASARLIQSALGELEASRALPAEGIKERVAISLNRIEAAAGRRMSLGTGLLATIGSTAPFIGLFGTVWGIMNSFIGISKAQTTNLAVVAPGIAEALLATAIGLVAAIPAVIIYNVFARAISNYKASLSDASAEVMRHLSRDLDREASGANRLRAAAE</sequence>
<evidence type="ECO:0000256" key="12">
    <source>
        <dbReference type="RuleBase" id="RU004057"/>
    </source>
</evidence>
<evidence type="ECO:0000256" key="13">
    <source>
        <dbReference type="SAM" id="MobiDB-lite"/>
    </source>
</evidence>
<evidence type="ECO:0000256" key="5">
    <source>
        <dbReference type="ARBA" id="ARBA00022475"/>
    </source>
</evidence>
<keyword evidence="9 14" id="KW-1133">Transmembrane helix</keyword>
<dbReference type="PANTHER" id="PTHR30625">
    <property type="entry name" value="PROTEIN TOLQ"/>
    <property type="match status" value="1"/>
</dbReference>
<evidence type="ECO:0000256" key="9">
    <source>
        <dbReference type="ARBA" id="ARBA00022989"/>
    </source>
</evidence>
<keyword evidence="7 14" id="KW-0812">Transmembrane</keyword>
<keyword evidence="6" id="KW-0997">Cell inner membrane</keyword>
<reference evidence="16 17" key="3">
    <citation type="journal article" date="2008" name="BMC Genomics">
        <title>The genome of the versatile nitrogen fixer Azorhizobium caulinodans ORS571.</title>
        <authorList>
            <person name="Lee KB."/>
            <person name="Backer P.D."/>
            <person name="Aono T."/>
            <person name="Liu CT."/>
            <person name="Suzuki S."/>
            <person name="Suzuki T."/>
            <person name="Kaneko T."/>
            <person name="Yamada M."/>
            <person name="Tabata S."/>
            <person name="Kupfer D.M."/>
            <person name="Najar F.Z."/>
            <person name="Wiley G.B."/>
            <person name="Roe B."/>
            <person name="Binnewies T.T."/>
            <person name="Ussery D.W."/>
            <person name="D'Haeze W."/>
            <person name="Herder J.D."/>
            <person name="Gevers D."/>
            <person name="Vereecke D."/>
            <person name="Holsters M."/>
            <person name="Oyaizu H."/>
        </authorList>
    </citation>
    <scope>NUCLEOTIDE SEQUENCE [LARGE SCALE GENOMIC DNA]</scope>
    <source>
        <strain evidence="17">ATCC 43989 / DSM 5975 / JCM 20966 / LMG 6465 / NBRC 14845 / NCIMB 13405 / ORS 571</strain>
    </source>
</reference>
<evidence type="ECO:0000256" key="11">
    <source>
        <dbReference type="ARBA" id="ARBA00024816"/>
    </source>
</evidence>
<reference evidence="16 17" key="6">
    <citation type="journal article" date="2011" name="Appl. Environ. Microbiol.">
        <title>Involvement of the azorhizobial chromosome partition gene (parA) in the onset of bacteroid differentiation during Sesbania rostrata stem nodule development.</title>
        <authorList>
            <person name="Liu CT."/>
            <person name="Lee KB."/>
            <person name="Wang YS."/>
            <person name="Peng MH."/>
            <person name="Lee KT."/>
            <person name="Suzuki S."/>
            <person name="Suzuki T."/>
            <person name="Oyaizu H."/>
        </authorList>
    </citation>
    <scope>NUCLEOTIDE SEQUENCE [LARGE SCALE GENOMIC DNA]</scope>
    <source>
        <strain evidence="17">ATCC 43989 / DSM 5975 / JCM 20966 / LMG 6465 / NBRC 14845 / NCIMB 13405 / ORS 571</strain>
    </source>
</reference>
<feature type="transmembrane region" description="Helical" evidence="14">
    <location>
        <begin position="332"/>
        <end position="353"/>
    </location>
</feature>
<feature type="transmembrane region" description="Helical" evidence="14">
    <location>
        <begin position="179"/>
        <end position="201"/>
    </location>
</feature>
<evidence type="ECO:0000256" key="3">
    <source>
        <dbReference type="ARBA" id="ARBA00022093"/>
    </source>
</evidence>
<dbReference type="GO" id="GO:0017038">
    <property type="term" value="P:protein import"/>
    <property type="evidence" value="ECO:0007669"/>
    <property type="project" value="TreeGrafter"/>
</dbReference>
<accession>A8I0H4</accession>
<proteinExistence type="inferred from homology"/>
<feature type="compositionally biased region" description="Pro residues" evidence="13">
    <location>
        <begin position="121"/>
        <end position="131"/>
    </location>
</feature>
<dbReference type="EMBL" id="AP009384">
    <property type="protein sequence ID" value="BAF87256.1"/>
    <property type="molecule type" value="Genomic_DNA"/>
</dbReference>
<keyword evidence="5" id="KW-1003">Cell membrane</keyword>
<keyword evidence="10 14" id="KW-0472">Membrane</keyword>
<evidence type="ECO:0000313" key="16">
    <source>
        <dbReference type="EMBL" id="BAF87256.1"/>
    </source>
</evidence>
<gene>
    <name evidence="16" type="primary">exbB</name>
    <name evidence="16" type="ordered locus">AZC_1258</name>
</gene>
<dbReference type="InterPro" id="IPR002898">
    <property type="entry name" value="MotA_ExbB_proton_chnl"/>
</dbReference>
<feature type="compositionally biased region" description="Pro residues" evidence="13">
    <location>
        <begin position="95"/>
        <end position="108"/>
    </location>
</feature>
<comment type="similarity">
    <text evidence="12">Belongs to the exbB/tolQ family.</text>
</comment>
<evidence type="ECO:0000313" key="17">
    <source>
        <dbReference type="Proteomes" id="UP000000270"/>
    </source>
</evidence>
<dbReference type="AlphaFoldDB" id="A8I0H4"/>
<evidence type="ECO:0000256" key="10">
    <source>
        <dbReference type="ARBA" id="ARBA00023136"/>
    </source>
</evidence>
<keyword evidence="17" id="KW-1185">Reference proteome</keyword>
<evidence type="ECO:0000256" key="2">
    <source>
        <dbReference type="ARBA" id="ARBA00011471"/>
    </source>
</evidence>
<feature type="region of interest" description="Disordered" evidence="13">
    <location>
        <begin position="73"/>
        <end position="155"/>
    </location>
</feature>
<feature type="compositionally biased region" description="Low complexity" evidence="13">
    <location>
        <begin position="109"/>
        <end position="120"/>
    </location>
</feature>
<dbReference type="Proteomes" id="UP000000270">
    <property type="component" value="Chromosome"/>
</dbReference>
<dbReference type="PANTHER" id="PTHR30625:SF16">
    <property type="entry name" value="BIOPOLYMER TRANSPORT PROTEIN EXBB"/>
    <property type="match status" value="1"/>
</dbReference>
<reference evidence="17" key="2">
    <citation type="submission" date="2007-04" db="EMBL/GenBank/DDBJ databases">
        <title>Complete genome sequence of the nitrogen-fixing bacterium Azorhizobium caulinodans ORS571.</title>
        <authorList>
            <person name="Lee K.B."/>
            <person name="Backer P.D."/>
            <person name="Aono T."/>
            <person name="Liu C.T."/>
            <person name="Suzuki S."/>
            <person name="Suzuki T."/>
            <person name="Kaneko T."/>
            <person name="Yamada M."/>
            <person name="Tabata S."/>
            <person name="Kupfer D.M."/>
            <person name="Najar F.Z."/>
            <person name="Wiley G.B."/>
            <person name="Roe B."/>
            <person name="Binnewies T."/>
            <person name="Ussery D."/>
            <person name="Vereecke D."/>
            <person name="Gevers D."/>
            <person name="Holsters M."/>
            <person name="Oyaizu H."/>
        </authorList>
    </citation>
    <scope>NUCLEOTIDE SEQUENCE [LARGE SCALE GENOMIC DNA]</scope>
    <source>
        <strain evidence="17">ATCC 43989 / DSM 5975 / JCM 20966 / LMG 6465 / NBRC 14845 / NCIMB 13405 / ORS 571</strain>
    </source>
</reference>
<dbReference type="InterPro" id="IPR014164">
    <property type="entry name" value="TonB_ExbB_1"/>
</dbReference>
<reference evidence="16 17" key="4">
    <citation type="journal article" date="2009" name="Appl. Environ. Microbiol.">
        <title>Comparative genome-wide transcriptional profiling of Azorhizobium caulinodans ORS571 grown under free-living and symbiotic conditions.</title>
        <authorList>
            <person name="Tsukada S."/>
            <person name="Aono T."/>
            <person name="Akiba N."/>
            <person name="Lee KB."/>
            <person name="Liu CT."/>
            <person name="Toyazaki H."/>
            <person name="Oyaizu H."/>
        </authorList>
    </citation>
    <scope>NUCLEOTIDE SEQUENCE [LARGE SCALE GENOMIC DNA]</scope>
    <source>
        <strain evidence="17">ATCC 43989 / DSM 5975 / JCM 20966 / LMG 6465 / NBRC 14845 / NCIMB 13405 / ORS 571</strain>
    </source>
</reference>
<protein>
    <recommendedName>
        <fullName evidence="3">Biopolymer transport protein ExbB</fullName>
    </recommendedName>
</protein>
<organism evidence="16 17">
    <name type="scientific">Azorhizobium caulinodans (strain ATCC 43989 / DSM 5975 / JCM 20966 / LMG 6465 / NBRC 14845 / NCIMB 13405 / ORS 571)</name>
    <dbReference type="NCBI Taxonomy" id="438753"/>
    <lineage>
        <taxon>Bacteria</taxon>
        <taxon>Pseudomonadati</taxon>
        <taxon>Pseudomonadota</taxon>
        <taxon>Alphaproteobacteria</taxon>
        <taxon>Hyphomicrobiales</taxon>
        <taxon>Xanthobacteraceae</taxon>
        <taxon>Azorhizobium</taxon>
    </lineage>
</organism>
<evidence type="ECO:0000256" key="8">
    <source>
        <dbReference type="ARBA" id="ARBA00022927"/>
    </source>
</evidence>
<comment type="function">
    <text evidence="11">Involved in the TonB-dependent energy-dependent transport of various receptor-bound substrates. Protects ExbD from proteolytic degradation and functionally stabilizes TonB.</text>
</comment>
<dbReference type="Pfam" id="PF01618">
    <property type="entry name" value="MotA_ExbB"/>
    <property type="match status" value="1"/>
</dbReference>
<feature type="domain" description="MotA/TolQ/ExbB proton channel" evidence="15">
    <location>
        <begin position="245"/>
        <end position="361"/>
    </location>
</feature>
<dbReference type="STRING" id="438753.AZC_1258"/>
<reference evidence="16 17" key="1">
    <citation type="journal article" date="2007" name="Appl. Environ. Microbiol.">
        <title>Rhizobial factors required for stem nodule maturation and maintenance in Sesbania rostrata-Azorhizobium caulinodans ORS571 symbiosis.</title>
        <authorList>
            <person name="Suzuki S."/>
            <person name="Aono T."/>
            <person name="Lee KB."/>
            <person name="Suzuki T."/>
            <person name="Liu CT."/>
            <person name="Miwa H."/>
            <person name="Wakao S."/>
            <person name="Iki T."/>
            <person name="Oyaizu H."/>
        </authorList>
    </citation>
    <scope>NUCLEOTIDE SEQUENCE [LARGE SCALE GENOMIC DNA]</scope>
    <source>
        <strain evidence="17">ATCC 43989 / DSM 5975 / JCM 20966 / LMG 6465 / NBRC 14845 / NCIMB 13405 / ORS 571</strain>
    </source>
</reference>
<feature type="compositionally biased region" description="Low complexity" evidence="13">
    <location>
        <begin position="132"/>
        <end position="145"/>
    </location>
</feature>
<evidence type="ECO:0000256" key="14">
    <source>
        <dbReference type="SAM" id="Phobius"/>
    </source>
</evidence>
<evidence type="ECO:0000256" key="1">
    <source>
        <dbReference type="ARBA" id="ARBA00004429"/>
    </source>
</evidence>
<name>A8I0H4_AZOC5</name>
<dbReference type="GO" id="GO:0022857">
    <property type="term" value="F:transmembrane transporter activity"/>
    <property type="evidence" value="ECO:0007669"/>
    <property type="project" value="InterPro"/>
</dbReference>
<dbReference type="KEGG" id="azc:AZC_1258"/>
<dbReference type="HOGENOM" id="CLU_053325_0_0_5"/>
<evidence type="ECO:0000256" key="4">
    <source>
        <dbReference type="ARBA" id="ARBA00022448"/>
    </source>
</evidence>
<dbReference type="eggNOG" id="COG0811">
    <property type="taxonomic scope" value="Bacteria"/>
</dbReference>
<comment type="subcellular location">
    <subcellularLocation>
        <location evidence="1">Cell inner membrane</location>
        <topology evidence="1">Multi-pass membrane protein</topology>
    </subcellularLocation>
    <subcellularLocation>
        <location evidence="12">Membrane</location>
        <topology evidence="12">Multi-pass membrane protein</topology>
    </subcellularLocation>
</comment>
<keyword evidence="8 12" id="KW-0653">Protein transport</keyword>
<dbReference type="InterPro" id="IPR050790">
    <property type="entry name" value="ExbB/TolQ_transport"/>
</dbReference>
<dbReference type="GO" id="GO:0005886">
    <property type="term" value="C:plasma membrane"/>
    <property type="evidence" value="ECO:0007669"/>
    <property type="project" value="UniProtKB-SubCell"/>
</dbReference>
<feature type="transmembrane region" description="Helical" evidence="14">
    <location>
        <begin position="287"/>
        <end position="312"/>
    </location>
</feature>
<comment type="subunit">
    <text evidence="2">The accessory proteins ExbB and ExbD seem to form a complex with TonB.</text>
</comment>